<keyword evidence="2" id="KW-1185">Reference proteome</keyword>
<proteinExistence type="predicted"/>
<dbReference type="Proteomes" id="UP001446205">
    <property type="component" value="Unassembled WGS sequence"/>
</dbReference>
<dbReference type="EMBL" id="JBBPCO010000005">
    <property type="protein sequence ID" value="MEK8089365.1"/>
    <property type="molecule type" value="Genomic_DNA"/>
</dbReference>
<dbReference type="RefSeq" id="WP_341370424.1">
    <property type="nucleotide sequence ID" value="NZ_JBBPCO010000005.1"/>
</dbReference>
<evidence type="ECO:0000313" key="1">
    <source>
        <dbReference type="EMBL" id="MEK8089365.1"/>
    </source>
</evidence>
<gene>
    <name evidence="1" type="ORF">WOB96_06250</name>
</gene>
<name>A0ABU9D741_9PROT</name>
<evidence type="ECO:0000313" key="2">
    <source>
        <dbReference type="Proteomes" id="UP001446205"/>
    </source>
</evidence>
<organism evidence="1 2">
    <name type="scientific">Thermithiobacillus plumbiphilus</name>
    <dbReference type="NCBI Taxonomy" id="1729899"/>
    <lineage>
        <taxon>Bacteria</taxon>
        <taxon>Pseudomonadati</taxon>
        <taxon>Pseudomonadota</taxon>
        <taxon>Acidithiobacillia</taxon>
        <taxon>Acidithiobacillales</taxon>
        <taxon>Thermithiobacillaceae</taxon>
        <taxon>Thermithiobacillus</taxon>
    </lineage>
</organism>
<sequence>MNRYHDRERDLAVQAFLGQERQLPEDPLEERIVVWKTFRDPQEARDYAENILLDTDQELVGGYCADSLGRVYWVGVQVPDVRAWGHSMAIHLRDPYDAQDPDSKGHGISA</sequence>
<reference evidence="1 2" key="1">
    <citation type="submission" date="2024-04" db="EMBL/GenBank/DDBJ databases">
        <authorList>
            <person name="Abashina T."/>
            <person name="Shaikin A."/>
        </authorList>
    </citation>
    <scope>NUCLEOTIDE SEQUENCE [LARGE SCALE GENOMIC DNA]</scope>
    <source>
        <strain evidence="1 2">AAFK</strain>
    </source>
</reference>
<accession>A0ABU9D741</accession>
<protein>
    <submittedName>
        <fullName evidence="1">Uncharacterized protein</fullName>
    </submittedName>
</protein>
<comment type="caution">
    <text evidence="1">The sequence shown here is derived from an EMBL/GenBank/DDBJ whole genome shotgun (WGS) entry which is preliminary data.</text>
</comment>